<dbReference type="InterPro" id="IPR005115">
    <property type="entry name" value="Gly_transporter"/>
</dbReference>
<evidence type="ECO:0000313" key="9">
    <source>
        <dbReference type="EMBL" id="OYN84134.1"/>
    </source>
</evidence>
<dbReference type="GO" id="GO:0005886">
    <property type="term" value="C:plasma membrane"/>
    <property type="evidence" value="ECO:0007669"/>
    <property type="project" value="UniProtKB-SubCell"/>
</dbReference>
<feature type="transmembrane region" description="Helical" evidence="7">
    <location>
        <begin position="54"/>
        <end position="70"/>
    </location>
</feature>
<dbReference type="PANTHER" id="PTHR30506:SF3">
    <property type="entry name" value="UPF0126 INNER MEMBRANE PROTEIN YADS-RELATED"/>
    <property type="match status" value="1"/>
</dbReference>
<feature type="transmembrane region" description="Helical" evidence="7">
    <location>
        <begin position="164"/>
        <end position="183"/>
    </location>
</feature>
<keyword evidence="6 7" id="KW-0472">Membrane</keyword>
<evidence type="ECO:0000256" key="6">
    <source>
        <dbReference type="ARBA" id="ARBA00023136"/>
    </source>
</evidence>
<dbReference type="PANTHER" id="PTHR30506">
    <property type="entry name" value="INNER MEMBRANE PROTEIN"/>
    <property type="match status" value="1"/>
</dbReference>
<gene>
    <name evidence="9" type="ORF">CGZ92_13130</name>
</gene>
<comment type="caution">
    <text evidence="9">The sequence shown here is derived from an EMBL/GenBank/DDBJ whole genome shotgun (WGS) entry which is preliminary data.</text>
</comment>
<proteinExistence type="inferred from homology"/>
<evidence type="ECO:0000256" key="3">
    <source>
        <dbReference type="ARBA" id="ARBA00022475"/>
    </source>
</evidence>
<feature type="transmembrane region" description="Helical" evidence="7">
    <location>
        <begin position="139"/>
        <end position="158"/>
    </location>
</feature>
<protein>
    <recommendedName>
        <fullName evidence="8">Glycine transporter domain-containing protein</fullName>
    </recommendedName>
</protein>
<dbReference type="Proteomes" id="UP000216533">
    <property type="component" value="Unassembled WGS sequence"/>
</dbReference>
<evidence type="ECO:0000256" key="7">
    <source>
        <dbReference type="SAM" id="Phobius"/>
    </source>
</evidence>
<evidence type="ECO:0000256" key="4">
    <source>
        <dbReference type="ARBA" id="ARBA00022692"/>
    </source>
</evidence>
<feature type="transmembrane region" description="Helical" evidence="7">
    <location>
        <begin position="21"/>
        <end position="42"/>
    </location>
</feature>
<evidence type="ECO:0000256" key="1">
    <source>
        <dbReference type="ARBA" id="ARBA00004651"/>
    </source>
</evidence>
<sequence>MGVVLNGFLGGAIARRNRFDIVGFGILAIVSALGGGALRDMLLNTLPVALTDPAYLLCALIGAVLAYLIVPQGRVWRGITGLADGMVLGAWATTGTTKALAAGLDWLPSMLLGLTTAVGGGMIRDVAVGNVPAVFGGNNLYATPALVASGGVLIANGLGMPADWLMVLGVGLGLSITGASRLWRIRLPRHDDQDLLRLSPSQLKALVRRAERIGRKQARQDTSDEDSQRQH</sequence>
<keyword evidence="5 7" id="KW-1133">Transmembrane helix</keyword>
<evidence type="ECO:0000313" key="10">
    <source>
        <dbReference type="Proteomes" id="UP000216533"/>
    </source>
</evidence>
<reference evidence="9 10" key="1">
    <citation type="submission" date="2017-07" db="EMBL/GenBank/DDBJ databases">
        <title>Draft whole genome sequences of clinical Proprionibacteriaceae strains.</title>
        <authorList>
            <person name="Bernier A.-M."/>
            <person name="Bernard K."/>
            <person name="Domingo M.-C."/>
        </authorList>
    </citation>
    <scope>NUCLEOTIDE SEQUENCE [LARGE SCALE GENOMIC DNA]</scope>
    <source>
        <strain evidence="9 10">NML 160184</strain>
    </source>
</reference>
<feature type="domain" description="Glycine transporter" evidence="8">
    <location>
        <begin position="83"/>
        <end position="154"/>
    </location>
</feature>
<accession>A0A255DXY1</accession>
<organism evidence="9 10">
    <name type="scientific">Parenemella sanctibonifatiensis</name>
    <dbReference type="NCBI Taxonomy" id="2016505"/>
    <lineage>
        <taxon>Bacteria</taxon>
        <taxon>Bacillati</taxon>
        <taxon>Actinomycetota</taxon>
        <taxon>Actinomycetes</taxon>
        <taxon>Propionibacteriales</taxon>
        <taxon>Propionibacteriaceae</taxon>
        <taxon>Parenemella</taxon>
    </lineage>
</organism>
<evidence type="ECO:0000256" key="2">
    <source>
        <dbReference type="ARBA" id="ARBA00008193"/>
    </source>
</evidence>
<evidence type="ECO:0000256" key="5">
    <source>
        <dbReference type="ARBA" id="ARBA00022989"/>
    </source>
</evidence>
<name>A0A255DXY1_9ACTN</name>
<dbReference type="AlphaFoldDB" id="A0A255DXY1"/>
<dbReference type="EMBL" id="NMVI01000029">
    <property type="protein sequence ID" value="OYN84134.1"/>
    <property type="molecule type" value="Genomic_DNA"/>
</dbReference>
<dbReference type="Pfam" id="PF03458">
    <property type="entry name" value="Gly_transporter"/>
    <property type="match status" value="2"/>
</dbReference>
<keyword evidence="4 7" id="KW-0812">Transmembrane</keyword>
<keyword evidence="3" id="KW-1003">Cell membrane</keyword>
<feature type="domain" description="Glycine transporter" evidence="8">
    <location>
        <begin position="1"/>
        <end position="69"/>
    </location>
</feature>
<comment type="similarity">
    <text evidence="2">Belongs to the UPF0126 family.</text>
</comment>
<evidence type="ECO:0000259" key="8">
    <source>
        <dbReference type="Pfam" id="PF03458"/>
    </source>
</evidence>
<comment type="subcellular location">
    <subcellularLocation>
        <location evidence="1">Cell membrane</location>
        <topology evidence="1">Multi-pass membrane protein</topology>
    </subcellularLocation>
</comment>